<evidence type="ECO:0000259" key="12">
    <source>
        <dbReference type="PROSITE" id="PS50109"/>
    </source>
</evidence>
<comment type="subcellular location">
    <subcellularLocation>
        <location evidence="2">Membrane</location>
        <topology evidence="2">Multi-pass membrane protein</topology>
    </subcellularLocation>
</comment>
<dbReference type="SMART" id="SM00387">
    <property type="entry name" value="HATPase_c"/>
    <property type="match status" value="1"/>
</dbReference>
<dbReference type="InterPro" id="IPR003661">
    <property type="entry name" value="HisK_dim/P_dom"/>
</dbReference>
<evidence type="ECO:0000256" key="2">
    <source>
        <dbReference type="ARBA" id="ARBA00004141"/>
    </source>
</evidence>
<dbReference type="InterPro" id="IPR005467">
    <property type="entry name" value="His_kinase_dom"/>
</dbReference>
<dbReference type="SUPFAM" id="SSF47384">
    <property type="entry name" value="Homodimeric domain of signal transducing histidine kinase"/>
    <property type="match status" value="1"/>
</dbReference>
<dbReference type="InterPro" id="IPR004358">
    <property type="entry name" value="Sig_transdc_His_kin-like_C"/>
</dbReference>
<keyword evidence="10 11" id="KW-0472">Membrane</keyword>
<evidence type="ECO:0000256" key="10">
    <source>
        <dbReference type="ARBA" id="ARBA00023136"/>
    </source>
</evidence>
<dbReference type="AlphaFoldDB" id="N9WJD1"/>
<dbReference type="Gene3D" id="6.10.340.10">
    <property type="match status" value="1"/>
</dbReference>
<feature type="domain" description="Histidine kinase" evidence="12">
    <location>
        <begin position="150"/>
        <end position="362"/>
    </location>
</feature>
<evidence type="ECO:0000256" key="5">
    <source>
        <dbReference type="ARBA" id="ARBA00022679"/>
    </source>
</evidence>
<dbReference type="Gene3D" id="3.30.565.10">
    <property type="entry name" value="Histidine kinase-like ATPase, C-terminal domain"/>
    <property type="match status" value="1"/>
</dbReference>
<dbReference type="GO" id="GO:0016020">
    <property type="term" value="C:membrane"/>
    <property type="evidence" value="ECO:0007669"/>
    <property type="project" value="UniProtKB-SubCell"/>
</dbReference>
<dbReference type="Proteomes" id="UP000013097">
    <property type="component" value="Unassembled WGS sequence"/>
</dbReference>
<proteinExistence type="predicted"/>
<dbReference type="EMBL" id="AGYT01000007">
    <property type="protein sequence ID" value="ENZ03191.1"/>
    <property type="molecule type" value="Genomic_DNA"/>
</dbReference>
<organism evidence="14 15">
    <name type="scientific">Clostridium thermobutyricum</name>
    <dbReference type="NCBI Taxonomy" id="29372"/>
    <lineage>
        <taxon>Bacteria</taxon>
        <taxon>Bacillati</taxon>
        <taxon>Bacillota</taxon>
        <taxon>Clostridia</taxon>
        <taxon>Eubacteriales</taxon>
        <taxon>Clostridiaceae</taxon>
        <taxon>Clostridium</taxon>
    </lineage>
</organism>
<keyword evidence="15" id="KW-1185">Reference proteome</keyword>
<dbReference type="PRINTS" id="PR00344">
    <property type="entry name" value="BCTRLSENSOR"/>
</dbReference>
<dbReference type="GO" id="GO:0000155">
    <property type="term" value="F:phosphorelay sensor kinase activity"/>
    <property type="evidence" value="ECO:0007669"/>
    <property type="project" value="InterPro"/>
</dbReference>
<keyword evidence="5" id="KW-0808">Transferase</keyword>
<comment type="caution">
    <text evidence="14">The sequence shown here is derived from an EMBL/GenBank/DDBJ whole genome shotgun (WGS) entry which is preliminary data.</text>
</comment>
<dbReference type="RefSeq" id="WP_002596881.1">
    <property type="nucleotide sequence ID" value="NZ_KB850956.1"/>
</dbReference>
<dbReference type="Gene3D" id="1.10.287.130">
    <property type="match status" value="1"/>
</dbReference>
<dbReference type="InterPro" id="IPR003660">
    <property type="entry name" value="HAMP_dom"/>
</dbReference>
<dbReference type="InterPro" id="IPR036890">
    <property type="entry name" value="HATPase_C_sf"/>
</dbReference>
<evidence type="ECO:0000256" key="9">
    <source>
        <dbReference type="ARBA" id="ARBA00023012"/>
    </source>
</evidence>
<dbReference type="EC" id="2.7.13.3" evidence="3"/>
<feature type="transmembrane region" description="Helical" evidence="11">
    <location>
        <begin position="21"/>
        <end position="43"/>
    </location>
</feature>
<keyword evidence="4" id="KW-0597">Phosphoprotein</keyword>
<dbReference type="HOGENOM" id="CLU_000445_89_3_9"/>
<feature type="transmembrane region" description="Helical" evidence="11">
    <location>
        <begin position="63"/>
        <end position="90"/>
    </location>
</feature>
<dbReference type="SMART" id="SM00304">
    <property type="entry name" value="HAMP"/>
    <property type="match status" value="1"/>
</dbReference>
<gene>
    <name evidence="14" type="ORF">HMPREF1092_00377</name>
</gene>
<accession>N9WJD1</accession>
<evidence type="ECO:0000256" key="11">
    <source>
        <dbReference type="SAM" id="Phobius"/>
    </source>
</evidence>
<comment type="catalytic activity">
    <reaction evidence="1">
        <text>ATP + protein L-histidine = ADP + protein N-phospho-L-histidine.</text>
        <dbReference type="EC" id="2.7.13.3"/>
    </reaction>
</comment>
<reference evidence="14 15" key="1">
    <citation type="submission" date="2013-01" db="EMBL/GenBank/DDBJ databases">
        <title>The Genome Sequence of Clostridium colicanis 209318.</title>
        <authorList>
            <consortium name="The Broad Institute Genome Sequencing Platform"/>
            <person name="Earl A."/>
            <person name="Ward D."/>
            <person name="Feldgarden M."/>
            <person name="Gevers D."/>
            <person name="Courvalin P."/>
            <person name="Lambert T."/>
            <person name="Walker B."/>
            <person name="Young S.K."/>
            <person name="Zeng Q."/>
            <person name="Gargeya S."/>
            <person name="Fitzgerald M."/>
            <person name="Haas B."/>
            <person name="Abouelleil A."/>
            <person name="Alvarado L."/>
            <person name="Arachchi H.M."/>
            <person name="Berlin A.M."/>
            <person name="Chapman S.B."/>
            <person name="Dewar J."/>
            <person name="Goldberg J."/>
            <person name="Griggs A."/>
            <person name="Gujja S."/>
            <person name="Hansen M."/>
            <person name="Howarth C."/>
            <person name="Imamovic A."/>
            <person name="Larimer J."/>
            <person name="McCowan C."/>
            <person name="Murphy C."/>
            <person name="Neiman D."/>
            <person name="Pearson M."/>
            <person name="Priest M."/>
            <person name="Roberts A."/>
            <person name="Saif S."/>
            <person name="Shea T."/>
            <person name="Sisk P."/>
            <person name="Sykes S."/>
            <person name="Wortman J."/>
            <person name="Nusbaum C."/>
            <person name="Birren B."/>
        </authorList>
    </citation>
    <scope>NUCLEOTIDE SEQUENCE [LARGE SCALE GENOMIC DNA]</scope>
    <source>
        <strain evidence="14 15">209318</strain>
    </source>
</reference>
<sequence length="362" mass="41820">MIKEKYKKLPMLWKITIASTLVFIVFILFIVFAQTAVFIDWFIKHKNKYDIDLSIFKDMFESYGDLIMISGVLGIIISIFGGIVISKVFLKDVKKLTNTMEEIKSEGSLDKRVEIGEDRRDEFTKLGLVFNSLMEDVEDSFNREKRFVQDASHELRTPLTIIRGHLSLLNRWGKDDKEVLDKSLKTSLEEVDRLIYLVNNLLDMSKLDNLKESLSGNSNVKEVVNTVLENFKVINPEYNINVQYNNIEEFPMDKLHLKQILIIFIDNAIKYSNKNKDIDLIFEKYNERFSFEVVDRGIGISKENIDKLFNRFYRVDESRNSKTGGNGLGLSIGKKLVSAYGGKIFVKSEEGKGSTFRVIIEK</sequence>
<dbReference type="eggNOG" id="COG5002">
    <property type="taxonomic scope" value="Bacteria"/>
</dbReference>
<evidence type="ECO:0000256" key="6">
    <source>
        <dbReference type="ARBA" id="ARBA00022692"/>
    </source>
</evidence>
<evidence type="ECO:0000256" key="4">
    <source>
        <dbReference type="ARBA" id="ARBA00022553"/>
    </source>
</evidence>
<name>N9WJD1_9CLOT</name>
<dbReference type="FunFam" id="3.30.565.10:FF:000006">
    <property type="entry name" value="Sensor histidine kinase WalK"/>
    <property type="match status" value="1"/>
</dbReference>
<dbReference type="SMART" id="SM00388">
    <property type="entry name" value="HisKA"/>
    <property type="match status" value="1"/>
</dbReference>
<dbReference type="InterPro" id="IPR036097">
    <property type="entry name" value="HisK_dim/P_sf"/>
</dbReference>
<dbReference type="InterPro" id="IPR050398">
    <property type="entry name" value="HssS/ArlS-like"/>
</dbReference>
<dbReference type="PANTHER" id="PTHR45528">
    <property type="entry name" value="SENSOR HISTIDINE KINASE CPXA"/>
    <property type="match status" value="1"/>
</dbReference>
<dbReference type="PANTHER" id="PTHR45528:SF12">
    <property type="entry name" value="SENSOR HISTIDINE KINASE ARSS"/>
    <property type="match status" value="1"/>
</dbReference>
<protein>
    <recommendedName>
        <fullName evidence="3">histidine kinase</fullName>
        <ecNumber evidence="3">2.7.13.3</ecNumber>
    </recommendedName>
</protein>
<dbReference type="SUPFAM" id="SSF55874">
    <property type="entry name" value="ATPase domain of HSP90 chaperone/DNA topoisomerase II/histidine kinase"/>
    <property type="match status" value="1"/>
</dbReference>
<evidence type="ECO:0000313" key="14">
    <source>
        <dbReference type="EMBL" id="ENZ03191.1"/>
    </source>
</evidence>
<keyword evidence="7" id="KW-0418">Kinase</keyword>
<keyword evidence="8 11" id="KW-1133">Transmembrane helix</keyword>
<dbReference type="PATRIC" id="fig|999411.4.peg.362"/>
<keyword evidence="9" id="KW-0902">Two-component regulatory system</keyword>
<dbReference type="PROSITE" id="PS50885">
    <property type="entry name" value="HAMP"/>
    <property type="match status" value="1"/>
</dbReference>
<dbReference type="FunFam" id="1.10.287.130:FF:000001">
    <property type="entry name" value="Two-component sensor histidine kinase"/>
    <property type="match status" value="1"/>
</dbReference>
<feature type="domain" description="HAMP" evidence="13">
    <location>
        <begin position="87"/>
        <end position="142"/>
    </location>
</feature>
<evidence type="ECO:0000256" key="3">
    <source>
        <dbReference type="ARBA" id="ARBA00012438"/>
    </source>
</evidence>
<dbReference type="Pfam" id="PF00512">
    <property type="entry name" value="HisKA"/>
    <property type="match status" value="1"/>
</dbReference>
<dbReference type="PROSITE" id="PS50109">
    <property type="entry name" value="HIS_KIN"/>
    <property type="match status" value="1"/>
</dbReference>
<evidence type="ECO:0000256" key="1">
    <source>
        <dbReference type="ARBA" id="ARBA00000085"/>
    </source>
</evidence>
<evidence type="ECO:0000313" key="15">
    <source>
        <dbReference type="Proteomes" id="UP000013097"/>
    </source>
</evidence>
<evidence type="ECO:0000259" key="13">
    <source>
        <dbReference type="PROSITE" id="PS50885"/>
    </source>
</evidence>
<dbReference type="CDD" id="cd00082">
    <property type="entry name" value="HisKA"/>
    <property type="match status" value="1"/>
</dbReference>
<dbReference type="InterPro" id="IPR003594">
    <property type="entry name" value="HATPase_dom"/>
</dbReference>
<dbReference type="Pfam" id="PF02518">
    <property type="entry name" value="HATPase_c"/>
    <property type="match status" value="1"/>
</dbReference>
<keyword evidence="6 11" id="KW-0812">Transmembrane</keyword>
<evidence type="ECO:0000256" key="8">
    <source>
        <dbReference type="ARBA" id="ARBA00022989"/>
    </source>
</evidence>
<dbReference type="CDD" id="cd06225">
    <property type="entry name" value="HAMP"/>
    <property type="match status" value="1"/>
</dbReference>
<evidence type="ECO:0000256" key="7">
    <source>
        <dbReference type="ARBA" id="ARBA00022777"/>
    </source>
</evidence>